<evidence type="ECO:0000313" key="1">
    <source>
        <dbReference type="EMBL" id="KAJ5354419.1"/>
    </source>
</evidence>
<sequence>MPNYVPARIQVQCLGWYEGQAIRGPVAAYDEAHSRAGGTFPALMMEADTLACPKSRAPAAVEGNTEEGWQDLSGSRVLMTEQLLRIYVSIAWDKGCGKYELLV</sequence>
<organism evidence="3 4">
    <name type="scientific">Penicillium brevicompactum</name>
    <dbReference type="NCBI Taxonomy" id="5074"/>
    <lineage>
        <taxon>Eukaryota</taxon>
        <taxon>Fungi</taxon>
        <taxon>Dikarya</taxon>
        <taxon>Ascomycota</taxon>
        <taxon>Pezizomycotina</taxon>
        <taxon>Eurotiomycetes</taxon>
        <taxon>Eurotiomycetidae</taxon>
        <taxon>Eurotiales</taxon>
        <taxon>Aspergillaceae</taxon>
        <taxon>Penicillium</taxon>
    </lineage>
</organism>
<protein>
    <submittedName>
        <fullName evidence="3">Uncharacterized protein</fullName>
    </submittedName>
</protein>
<evidence type="ECO:0000313" key="4">
    <source>
        <dbReference type="Proteomes" id="UP001148299"/>
    </source>
</evidence>
<reference evidence="3" key="1">
    <citation type="submission" date="2022-12" db="EMBL/GenBank/DDBJ databases">
        <authorList>
            <person name="Petersen C."/>
        </authorList>
    </citation>
    <scope>NUCLEOTIDE SEQUENCE</scope>
    <source>
        <strain evidence="3">IBT 35675</strain>
    </source>
</reference>
<dbReference type="Proteomes" id="UP001148299">
    <property type="component" value="Unassembled WGS sequence"/>
</dbReference>
<keyword evidence="4" id="KW-1185">Reference proteome</keyword>
<comment type="caution">
    <text evidence="3">The sequence shown here is derived from an EMBL/GenBank/DDBJ whole genome shotgun (WGS) entry which is preliminary data.</text>
</comment>
<dbReference type="EMBL" id="JAPZBR010000001">
    <property type="protein sequence ID" value="KAJ5366070.1"/>
    <property type="molecule type" value="Genomic_DNA"/>
</dbReference>
<dbReference type="EMBL" id="JAPZBR010000001">
    <property type="protein sequence ID" value="KAJ5367873.1"/>
    <property type="molecule type" value="Genomic_DNA"/>
</dbReference>
<evidence type="ECO:0000313" key="2">
    <source>
        <dbReference type="EMBL" id="KAJ5366070.1"/>
    </source>
</evidence>
<reference evidence="3" key="2">
    <citation type="journal article" date="2023" name="IMA Fungus">
        <title>Comparative genomic study of the Penicillium genus elucidates a diverse pangenome and 15 lateral gene transfer events.</title>
        <authorList>
            <person name="Petersen C."/>
            <person name="Sorensen T."/>
            <person name="Nielsen M.R."/>
            <person name="Sondergaard T.E."/>
            <person name="Sorensen J.L."/>
            <person name="Fitzpatrick D.A."/>
            <person name="Frisvad J.C."/>
            <person name="Nielsen K.L."/>
        </authorList>
    </citation>
    <scope>NUCLEOTIDE SEQUENCE</scope>
    <source>
        <strain evidence="3">IBT 35675</strain>
    </source>
</reference>
<name>A0A9W9S1L7_PENBR</name>
<evidence type="ECO:0000313" key="3">
    <source>
        <dbReference type="EMBL" id="KAJ5367873.1"/>
    </source>
</evidence>
<proteinExistence type="predicted"/>
<dbReference type="AlphaFoldDB" id="A0A9W9S1L7"/>
<dbReference type="EMBL" id="JAPZBR010000004">
    <property type="protein sequence ID" value="KAJ5354419.1"/>
    <property type="molecule type" value="Genomic_DNA"/>
</dbReference>
<gene>
    <name evidence="2" type="ORF">N7541_000011</name>
    <name evidence="3" type="ORF">N7541_001814</name>
    <name evidence="1" type="ORF">N7541_005463</name>
</gene>
<accession>A0A9W9S1L7</accession>